<dbReference type="InterPro" id="IPR014588">
    <property type="entry name" value="ATPase_Atu1862_pred"/>
</dbReference>
<feature type="domain" description="Helicase HerA central" evidence="2">
    <location>
        <begin position="11"/>
        <end position="108"/>
    </location>
</feature>
<dbReference type="PhylomeDB" id="Q2RQR6"/>
<dbReference type="PANTHER" id="PTHR42957">
    <property type="entry name" value="HELICASE MJ1565-RELATED"/>
    <property type="match status" value="1"/>
</dbReference>
<dbReference type="Gene3D" id="3.40.50.300">
    <property type="entry name" value="P-loop containing nucleotide triphosphate hydrolases"/>
    <property type="match status" value="1"/>
</dbReference>
<protein>
    <recommendedName>
        <fullName evidence="2">Helicase HerA central domain-containing protein</fullName>
    </recommendedName>
</protein>
<dbReference type="EnsemblBacteria" id="ABC23529">
    <property type="protein sequence ID" value="ABC23529"/>
    <property type="gene ID" value="Rru_A2732"/>
</dbReference>
<evidence type="ECO:0000259" key="2">
    <source>
        <dbReference type="Pfam" id="PF01935"/>
    </source>
</evidence>
<dbReference type="InterPro" id="IPR008571">
    <property type="entry name" value="HerA-like"/>
</dbReference>
<keyword evidence="4" id="KW-1185">Reference proteome</keyword>
<dbReference type="eggNOG" id="COG0433">
    <property type="taxonomic scope" value="Bacteria"/>
</dbReference>
<dbReference type="Pfam" id="PF01935">
    <property type="entry name" value="DUF87"/>
    <property type="match status" value="1"/>
</dbReference>
<evidence type="ECO:0000313" key="3">
    <source>
        <dbReference type="EMBL" id="ABC23529.1"/>
    </source>
</evidence>
<dbReference type="STRING" id="269796.Rru_A2732"/>
<name>Q2RQR6_RHORT</name>
<dbReference type="AlphaFoldDB" id="Q2RQR6"/>
<dbReference type="PANTHER" id="PTHR42957:SF1">
    <property type="entry name" value="HELICASE MJ1565-RELATED"/>
    <property type="match status" value="1"/>
</dbReference>
<dbReference type="PIRSF" id="PIRSF034081">
    <property type="entry name" value="ATPase_Atu1862"/>
    <property type="match status" value="1"/>
</dbReference>
<gene>
    <name evidence="3" type="ordered locus">Rru_A2732</name>
</gene>
<evidence type="ECO:0000256" key="1">
    <source>
        <dbReference type="SAM" id="MobiDB-lite"/>
    </source>
</evidence>
<organism evidence="3 4">
    <name type="scientific">Rhodospirillum rubrum (strain ATCC 11170 / ATH 1.1.1 / DSM 467 / LMG 4362 / NCIMB 8255 / S1)</name>
    <dbReference type="NCBI Taxonomy" id="269796"/>
    <lineage>
        <taxon>Bacteria</taxon>
        <taxon>Pseudomonadati</taxon>
        <taxon>Pseudomonadota</taxon>
        <taxon>Alphaproteobacteria</taxon>
        <taxon>Rhodospirillales</taxon>
        <taxon>Rhodospirillaceae</taxon>
        <taxon>Rhodospirillum</taxon>
    </lineage>
</organism>
<dbReference type="RefSeq" id="WP_011390542.1">
    <property type="nucleotide sequence ID" value="NC_007643.1"/>
</dbReference>
<dbReference type="InterPro" id="IPR002789">
    <property type="entry name" value="HerA_central"/>
</dbReference>
<feature type="region of interest" description="Disordered" evidence="1">
    <location>
        <begin position="491"/>
        <end position="510"/>
    </location>
</feature>
<dbReference type="PATRIC" id="fig|269796.9.peg.2840"/>
<dbReference type="CDD" id="cd01127">
    <property type="entry name" value="TrwB_TraG_TraD_VirD4"/>
    <property type="match status" value="1"/>
</dbReference>
<sequence length="510" mass="54827">MTVSIDMGTTRTGEKALMNLEELLATRLLVQGNSGSGKSHLLRRLLEQSAPWVQQAVIDPEGDFVTLADVFGHVVVDASAHTEAALQQIAGKVRQHRVSVVLNLENLETELQMRRAAAFLGGLFDMDRDHWYPLLVVVDEAQMFAPAAAGDVADEARKVSLGAMTNLMCRGRKRGLAGVIATQRLAKLAKNVAAEASNFLMGRTFLDIDMSRAADLLGMERRQAEMFRDLDRGHFIALGPALSRRPLSLTIGPVETGTRGGGPKLLPLPANPPADARALILKIDAHPARLPERRPLTPTTRDILDSVDRALPAGTAANDSGAPVEDGAPPVAAVVETPPSRLDELLREVLSDPDAAFRNEAVLYQDFLVRCRLRGVNGRMLDLGAFRRRLAVARAGVDPAACSDDPDWQRAQTAADALPEDLRAIYLLLARAARDGAPCPSDLAIARARGSRSPRRGRGLLDYLEGQGAIGIREDAYGLRVVSLTALDWETAPGTPEDAEAGQGDLFGLG</sequence>
<proteinExistence type="predicted"/>
<reference evidence="3 4" key="1">
    <citation type="journal article" date="2011" name="Stand. Genomic Sci.">
        <title>Complete genome sequence of Rhodospirillum rubrum type strain (S1).</title>
        <authorList>
            <person name="Munk A.C."/>
            <person name="Copeland A."/>
            <person name="Lucas S."/>
            <person name="Lapidus A."/>
            <person name="Del Rio T.G."/>
            <person name="Barry K."/>
            <person name="Detter J.C."/>
            <person name="Hammon N."/>
            <person name="Israni S."/>
            <person name="Pitluck S."/>
            <person name="Brettin T."/>
            <person name="Bruce D."/>
            <person name="Han C."/>
            <person name="Tapia R."/>
            <person name="Gilna P."/>
            <person name="Schmutz J."/>
            <person name="Larimer F."/>
            <person name="Land M."/>
            <person name="Kyrpides N.C."/>
            <person name="Mavromatis K."/>
            <person name="Richardson P."/>
            <person name="Rohde M."/>
            <person name="Goker M."/>
            <person name="Klenk H.P."/>
            <person name="Zhang Y."/>
            <person name="Roberts G.P."/>
            <person name="Reslewic S."/>
            <person name="Schwartz D.C."/>
        </authorList>
    </citation>
    <scope>NUCLEOTIDE SEQUENCE [LARGE SCALE GENOMIC DNA]</scope>
    <source>
        <strain evidence="4">ATCC 11170 / ATH 1.1.1 / DSM 467 / LMG 4362 / NCIMB 8255 / S1</strain>
    </source>
</reference>
<dbReference type="HOGENOM" id="CLU_560006_0_0_5"/>
<dbReference type="EMBL" id="CP000230">
    <property type="protein sequence ID" value="ABC23529.1"/>
    <property type="molecule type" value="Genomic_DNA"/>
</dbReference>
<accession>Q2RQR6</accession>
<dbReference type="SUPFAM" id="SSF52540">
    <property type="entry name" value="P-loop containing nucleoside triphosphate hydrolases"/>
    <property type="match status" value="1"/>
</dbReference>
<dbReference type="InterPro" id="IPR027417">
    <property type="entry name" value="P-loop_NTPase"/>
</dbReference>
<dbReference type="KEGG" id="rru:Rru_A2732"/>
<evidence type="ECO:0000313" key="4">
    <source>
        <dbReference type="Proteomes" id="UP000001929"/>
    </source>
</evidence>
<dbReference type="Proteomes" id="UP000001929">
    <property type="component" value="Chromosome"/>
</dbReference>